<feature type="compositionally biased region" description="Basic residues" evidence="1">
    <location>
        <begin position="71"/>
        <end position="91"/>
    </location>
</feature>
<dbReference type="AlphaFoldDB" id="A0A3S0NHR5"/>
<feature type="region of interest" description="Disordered" evidence="1">
    <location>
        <begin position="59"/>
        <end position="141"/>
    </location>
</feature>
<dbReference type="EMBL" id="RXHI01000003">
    <property type="protein sequence ID" value="RUA23126.1"/>
    <property type="molecule type" value="Genomic_DNA"/>
</dbReference>
<accession>A0A3S0NHR5</accession>
<comment type="caution">
    <text evidence="2">The sequence shown here is derived from an EMBL/GenBank/DDBJ whole genome shotgun (WGS) entry which is preliminary data.</text>
</comment>
<evidence type="ECO:0000313" key="2">
    <source>
        <dbReference type="EMBL" id="RUA23126.1"/>
    </source>
</evidence>
<name>A0A3S0NHR5_9GAMM</name>
<reference evidence="2" key="1">
    <citation type="submission" date="2018-12" db="EMBL/GenBank/DDBJ databases">
        <authorList>
            <person name="Jadhav K."/>
            <person name="Kushwaha B."/>
            <person name="Jadhav I."/>
        </authorList>
    </citation>
    <scope>NUCLEOTIDE SEQUENCE [LARGE SCALE GENOMIC DNA]</scope>
    <source>
        <strain evidence="2">SBS 10</strain>
    </source>
</reference>
<feature type="compositionally biased region" description="Polar residues" evidence="1">
    <location>
        <begin position="22"/>
        <end position="33"/>
    </location>
</feature>
<gene>
    <name evidence="2" type="ORF">DSL92_01570</name>
</gene>
<protein>
    <submittedName>
        <fullName evidence="2">Uncharacterized protein</fullName>
    </submittedName>
</protein>
<evidence type="ECO:0000256" key="1">
    <source>
        <dbReference type="SAM" id="MobiDB-lite"/>
    </source>
</evidence>
<organism evidence="2">
    <name type="scientific">Billgrantia gudaonensis</name>
    <dbReference type="NCBI Taxonomy" id="376427"/>
    <lineage>
        <taxon>Bacteria</taxon>
        <taxon>Pseudomonadati</taxon>
        <taxon>Pseudomonadota</taxon>
        <taxon>Gammaproteobacteria</taxon>
        <taxon>Oceanospirillales</taxon>
        <taxon>Halomonadaceae</taxon>
        <taxon>Billgrantia</taxon>
    </lineage>
</organism>
<feature type="region of interest" description="Disordered" evidence="1">
    <location>
        <begin position="22"/>
        <end position="41"/>
    </location>
</feature>
<proteinExistence type="predicted"/>
<sequence>MVNHYWPRSCWLNHLLDSSEARAQTPQDFQPSRNQHRRRPPWWRALGFTDAGVLYYHKDASSYGTSPSRPRPGRRFHRDRCRFRPPRRRPATTRCGDFVFQGPLAYEDSPPMPWSGRPVTAGSTLVDGTAGDHQRPGRRSS</sequence>